<accession>A0ABS9D4R5</accession>
<dbReference type="Gene3D" id="1.20.1250.20">
    <property type="entry name" value="MFS general substrate transporter like domains"/>
    <property type="match status" value="2"/>
</dbReference>
<proteinExistence type="predicted"/>
<feature type="transmembrane region" description="Helical" evidence="6">
    <location>
        <begin position="142"/>
        <end position="161"/>
    </location>
</feature>
<feature type="transmembrane region" description="Helical" evidence="6">
    <location>
        <begin position="234"/>
        <end position="256"/>
    </location>
</feature>
<dbReference type="EMBL" id="JAKGAS010000001">
    <property type="protein sequence ID" value="MCF2947018.1"/>
    <property type="molecule type" value="Genomic_DNA"/>
</dbReference>
<feature type="transmembrane region" description="Helical" evidence="6">
    <location>
        <begin position="326"/>
        <end position="343"/>
    </location>
</feature>
<sequence length="450" mass="48228">MGSKNNYRSAFAFLTILFFMWGFITVLVDALVPRLKDVFELTYGQSIMVQFAFFGAFFCFAIPSSFLLEKIGYQKGIVVGLCIMGLSCLLFYPAASIREFWIFITAFFTLAAGITLLQVAANPYVTLLGDEETASSRLNLSQAFNSFGTLLAPIAGALFLLSDTVLDAKSIEKLSETARVDYYATEALSVQQPFLIIALVLFALAAVFGFKSLPSLIKKAPKDGYSQLLKHNKFILGVLGIFMYVGAEVSIGSFLVNYFQELQVIDTIKNNAFLTNLSSFLLVGKDITDVDGNAVLGSFVVLYWGGAMVGRFVGAFLMRFMSSGKLLMIFGLSASSMIVISVVSSGITAMFAILAVGLFNSIMFPTIFSLAIDGLDNLKAQASGLLVMAIVGGAFIPKIVGTIADAFSSDGTGVSTSSGLGLAFLCLILCYGYIAYFGSTKAKDSAVSAS</sequence>
<feature type="domain" description="Major facilitator superfamily (MFS) profile" evidence="7">
    <location>
        <begin position="10"/>
        <end position="441"/>
    </location>
</feature>
<dbReference type="RefSeq" id="WP_235310532.1">
    <property type="nucleotide sequence ID" value="NZ_JAKGAS010000001.1"/>
</dbReference>
<evidence type="ECO:0000313" key="9">
    <source>
        <dbReference type="Proteomes" id="UP001521137"/>
    </source>
</evidence>
<feature type="transmembrane region" description="Helical" evidence="6">
    <location>
        <begin position="384"/>
        <end position="407"/>
    </location>
</feature>
<name>A0ABS9D4R5_9ALTE</name>
<reference evidence="8 9" key="1">
    <citation type="submission" date="2022-01" db="EMBL/GenBank/DDBJ databases">
        <title>Paraglaciecola sp. G1-23.</title>
        <authorList>
            <person name="Jin M.S."/>
            <person name="Han D.M."/>
            <person name="Kim H.M."/>
            <person name="Jeon C.O."/>
        </authorList>
    </citation>
    <scope>NUCLEOTIDE SEQUENCE [LARGE SCALE GENOMIC DNA]</scope>
    <source>
        <strain evidence="8 9">G1-23</strain>
    </source>
</reference>
<dbReference type="InterPro" id="IPR020846">
    <property type="entry name" value="MFS_dom"/>
</dbReference>
<dbReference type="Proteomes" id="UP001521137">
    <property type="component" value="Unassembled WGS sequence"/>
</dbReference>
<feature type="transmembrane region" description="Helical" evidence="6">
    <location>
        <begin position="294"/>
        <end position="314"/>
    </location>
</feature>
<feature type="transmembrane region" description="Helical" evidence="6">
    <location>
        <begin position="194"/>
        <end position="213"/>
    </location>
</feature>
<dbReference type="InterPro" id="IPR050375">
    <property type="entry name" value="MFS_TsgA-like"/>
</dbReference>
<organism evidence="8 9">
    <name type="scientific">Paraglaciecola algarum</name>
    <dbReference type="NCBI Taxonomy" id="3050085"/>
    <lineage>
        <taxon>Bacteria</taxon>
        <taxon>Pseudomonadati</taxon>
        <taxon>Pseudomonadota</taxon>
        <taxon>Gammaproteobacteria</taxon>
        <taxon>Alteromonadales</taxon>
        <taxon>Alteromonadaceae</taxon>
        <taxon>Paraglaciecola</taxon>
    </lineage>
</organism>
<feature type="transmembrane region" description="Helical" evidence="6">
    <location>
        <begin position="349"/>
        <end position="372"/>
    </location>
</feature>
<dbReference type="CDD" id="cd17394">
    <property type="entry name" value="MFS_FucP_like"/>
    <property type="match status" value="1"/>
</dbReference>
<dbReference type="Pfam" id="PF07690">
    <property type="entry name" value="MFS_1"/>
    <property type="match status" value="1"/>
</dbReference>
<protein>
    <submittedName>
        <fullName evidence="8">Sugar MFS transporter</fullName>
    </submittedName>
</protein>
<keyword evidence="3 6" id="KW-0812">Transmembrane</keyword>
<keyword evidence="5 6" id="KW-0472">Membrane</keyword>
<dbReference type="InterPro" id="IPR011701">
    <property type="entry name" value="MFS"/>
</dbReference>
<feature type="transmembrane region" description="Helical" evidence="6">
    <location>
        <begin position="75"/>
        <end position="94"/>
    </location>
</feature>
<gene>
    <name evidence="8" type="ORF">L0668_02790</name>
</gene>
<evidence type="ECO:0000256" key="3">
    <source>
        <dbReference type="ARBA" id="ARBA00022692"/>
    </source>
</evidence>
<comment type="subcellular location">
    <subcellularLocation>
        <location evidence="1">Cell inner membrane</location>
        <topology evidence="1">Multi-pass membrane protein</topology>
    </subcellularLocation>
</comment>
<feature type="transmembrane region" description="Helical" evidence="6">
    <location>
        <begin position="100"/>
        <end position="121"/>
    </location>
</feature>
<evidence type="ECO:0000256" key="1">
    <source>
        <dbReference type="ARBA" id="ARBA00004429"/>
    </source>
</evidence>
<dbReference type="PANTHER" id="PTHR43702:SF3">
    <property type="entry name" value="PROTEIN TSGA"/>
    <property type="match status" value="1"/>
</dbReference>
<feature type="transmembrane region" description="Helical" evidence="6">
    <location>
        <begin position="12"/>
        <end position="32"/>
    </location>
</feature>
<keyword evidence="4 6" id="KW-1133">Transmembrane helix</keyword>
<dbReference type="InterPro" id="IPR036259">
    <property type="entry name" value="MFS_trans_sf"/>
</dbReference>
<dbReference type="PANTHER" id="PTHR43702">
    <property type="entry name" value="L-FUCOSE-PROTON SYMPORTER"/>
    <property type="match status" value="1"/>
</dbReference>
<evidence type="ECO:0000256" key="2">
    <source>
        <dbReference type="ARBA" id="ARBA00022475"/>
    </source>
</evidence>
<evidence type="ECO:0000313" key="8">
    <source>
        <dbReference type="EMBL" id="MCF2947018.1"/>
    </source>
</evidence>
<comment type="caution">
    <text evidence="8">The sequence shown here is derived from an EMBL/GenBank/DDBJ whole genome shotgun (WGS) entry which is preliminary data.</text>
</comment>
<evidence type="ECO:0000259" key="7">
    <source>
        <dbReference type="PROSITE" id="PS50850"/>
    </source>
</evidence>
<dbReference type="PROSITE" id="PS50850">
    <property type="entry name" value="MFS"/>
    <property type="match status" value="1"/>
</dbReference>
<evidence type="ECO:0000256" key="6">
    <source>
        <dbReference type="SAM" id="Phobius"/>
    </source>
</evidence>
<keyword evidence="9" id="KW-1185">Reference proteome</keyword>
<evidence type="ECO:0000256" key="4">
    <source>
        <dbReference type="ARBA" id="ARBA00022989"/>
    </source>
</evidence>
<dbReference type="SUPFAM" id="SSF103473">
    <property type="entry name" value="MFS general substrate transporter"/>
    <property type="match status" value="1"/>
</dbReference>
<feature type="transmembrane region" description="Helical" evidence="6">
    <location>
        <begin position="47"/>
        <end position="68"/>
    </location>
</feature>
<feature type="transmembrane region" description="Helical" evidence="6">
    <location>
        <begin position="419"/>
        <end position="438"/>
    </location>
</feature>
<evidence type="ECO:0000256" key="5">
    <source>
        <dbReference type="ARBA" id="ARBA00023136"/>
    </source>
</evidence>
<keyword evidence="2" id="KW-1003">Cell membrane</keyword>